<reference evidence="3" key="1">
    <citation type="submission" date="2025-08" db="UniProtKB">
        <authorList>
            <consortium name="Ensembl"/>
        </authorList>
    </citation>
    <scope>IDENTIFICATION</scope>
</reference>
<sequence>EDCGEAEQAFRRLPSRDREDYGKVKAAILRGDALSREKVRQHFRRFCYQEAEGPRVAYVRLQELCCRWLKAERHSKEQILEQLILEQLLTILPSPIQSWVREHGPETCAQAVALAEDFLVRQDSNQRQADQVRRHHWLGQTEPELAFHSKWLGSGLRTHT</sequence>
<keyword evidence="4" id="KW-1185">Reference proteome</keyword>
<dbReference type="Gene3D" id="1.10.4020.10">
    <property type="entry name" value="DNA breaking-rejoining enzymes"/>
    <property type="match status" value="1"/>
</dbReference>
<dbReference type="InterPro" id="IPR050916">
    <property type="entry name" value="SCAN-C2H2_zinc_finger"/>
</dbReference>
<dbReference type="PANTHER" id="PTHR45935:SF15">
    <property type="entry name" value="SCAN BOX DOMAIN-CONTAINING PROTEIN"/>
    <property type="match status" value="1"/>
</dbReference>
<dbReference type="SMART" id="SM00431">
    <property type="entry name" value="SCAN"/>
    <property type="match status" value="1"/>
</dbReference>
<evidence type="ECO:0000259" key="2">
    <source>
        <dbReference type="PROSITE" id="PS50804"/>
    </source>
</evidence>
<name>A0A8D2L6U3_VARKO</name>
<evidence type="ECO:0000313" key="4">
    <source>
        <dbReference type="Proteomes" id="UP000694545"/>
    </source>
</evidence>
<protein>
    <recommendedName>
        <fullName evidence="2">SCAN box domain-containing protein</fullName>
    </recommendedName>
</protein>
<reference evidence="3" key="2">
    <citation type="submission" date="2025-09" db="UniProtKB">
        <authorList>
            <consortium name="Ensembl"/>
        </authorList>
    </citation>
    <scope>IDENTIFICATION</scope>
</reference>
<organism evidence="3 4">
    <name type="scientific">Varanus komodoensis</name>
    <name type="common">Komodo dragon</name>
    <dbReference type="NCBI Taxonomy" id="61221"/>
    <lineage>
        <taxon>Eukaryota</taxon>
        <taxon>Metazoa</taxon>
        <taxon>Chordata</taxon>
        <taxon>Craniata</taxon>
        <taxon>Vertebrata</taxon>
        <taxon>Euteleostomi</taxon>
        <taxon>Lepidosauria</taxon>
        <taxon>Squamata</taxon>
        <taxon>Bifurcata</taxon>
        <taxon>Unidentata</taxon>
        <taxon>Episquamata</taxon>
        <taxon>Toxicofera</taxon>
        <taxon>Anguimorpha</taxon>
        <taxon>Paleoanguimorpha</taxon>
        <taxon>Varanoidea</taxon>
        <taxon>Varanidae</taxon>
        <taxon>Varanus</taxon>
    </lineage>
</organism>
<dbReference type="Ensembl" id="ENSVKKT00000018266.1">
    <property type="protein sequence ID" value="ENSVKKP00000017818.1"/>
    <property type="gene ID" value="ENSVKKG00000012173.1"/>
</dbReference>
<dbReference type="SUPFAM" id="SSF47353">
    <property type="entry name" value="Retrovirus capsid dimerization domain-like"/>
    <property type="match status" value="1"/>
</dbReference>
<dbReference type="AlphaFoldDB" id="A0A8D2L6U3"/>
<dbReference type="FunFam" id="1.10.4020.10:FF:000001">
    <property type="entry name" value="zinc finger protein 263 isoform X1"/>
    <property type="match status" value="1"/>
</dbReference>
<accession>A0A8D2L6U3</accession>
<dbReference type="Pfam" id="PF02023">
    <property type="entry name" value="SCAN"/>
    <property type="match status" value="1"/>
</dbReference>
<dbReference type="InterPro" id="IPR038269">
    <property type="entry name" value="SCAN_sf"/>
</dbReference>
<keyword evidence="1" id="KW-0539">Nucleus</keyword>
<dbReference type="PANTHER" id="PTHR45935">
    <property type="entry name" value="PROTEIN ZBED8-RELATED"/>
    <property type="match status" value="1"/>
</dbReference>
<dbReference type="PROSITE" id="PS50804">
    <property type="entry name" value="SCAN_BOX"/>
    <property type="match status" value="1"/>
</dbReference>
<evidence type="ECO:0000313" key="3">
    <source>
        <dbReference type="Ensembl" id="ENSVKKP00000017818.1"/>
    </source>
</evidence>
<dbReference type="OMA" id="PPEISAW"/>
<proteinExistence type="predicted"/>
<feature type="domain" description="SCAN box" evidence="2">
    <location>
        <begin position="40"/>
        <end position="118"/>
    </location>
</feature>
<dbReference type="InterPro" id="IPR003309">
    <property type="entry name" value="SCAN_dom"/>
</dbReference>
<evidence type="ECO:0000256" key="1">
    <source>
        <dbReference type="ARBA" id="ARBA00023242"/>
    </source>
</evidence>
<dbReference type="Proteomes" id="UP000694545">
    <property type="component" value="Unplaced"/>
</dbReference>